<evidence type="ECO:0000256" key="2">
    <source>
        <dbReference type="ARBA" id="ARBA00022982"/>
    </source>
</evidence>
<name>A0A517MI07_9BACT</name>
<keyword evidence="2" id="KW-0249">Electron transport</keyword>
<dbReference type="Gene3D" id="3.40.30.10">
    <property type="entry name" value="Glutaredoxin"/>
    <property type="match status" value="1"/>
</dbReference>
<dbReference type="PANTHER" id="PTHR45663">
    <property type="entry name" value="GEO12009P1"/>
    <property type="match status" value="1"/>
</dbReference>
<dbReference type="RefSeq" id="WP_145352534.1">
    <property type="nucleotide sequence ID" value="NZ_CP036262.1"/>
</dbReference>
<dbReference type="GO" id="GO:0005737">
    <property type="term" value="C:cytoplasm"/>
    <property type="evidence" value="ECO:0007669"/>
    <property type="project" value="TreeGrafter"/>
</dbReference>
<proteinExistence type="predicted"/>
<dbReference type="PANTHER" id="PTHR45663:SF11">
    <property type="entry name" value="GEO12009P1"/>
    <property type="match status" value="1"/>
</dbReference>
<dbReference type="EMBL" id="CP036262">
    <property type="protein sequence ID" value="QDS94512.1"/>
    <property type="molecule type" value="Genomic_DNA"/>
</dbReference>
<evidence type="ECO:0000256" key="3">
    <source>
        <dbReference type="ARBA" id="ARBA00023157"/>
    </source>
</evidence>
<keyword evidence="1" id="KW-0813">Transport</keyword>
<dbReference type="PROSITE" id="PS51257">
    <property type="entry name" value="PROKAR_LIPOPROTEIN"/>
    <property type="match status" value="1"/>
</dbReference>
<keyword evidence="7" id="KW-1185">Reference proteome</keyword>
<accession>A0A517MI07</accession>
<dbReference type="GO" id="GO:0015035">
    <property type="term" value="F:protein-disulfide reductase activity"/>
    <property type="evidence" value="ECO:0007669"/>
    <property type="project" value="TreeGrafter"/>
</dbReference>
<keyword evidence="4" id="KW-0676">Redox-active center</keyword>
<keyword evidence="3" id="KW-1015">Disulfide bond</keyword>
<dbReference type="Pfam" id="PF00085">
    <property type="entry name" value="Thioredoxin"/>
    <property type="match status" value="1"/>
</dbReference>
<evidence type="ECO:0000256" key="4">
    <source>
        <dbReference type="ARBA" id="ARBA00023284"/>
    </source>
</evidence>
<reference evidence="6 7" key="1">
    <citation type="submission" date="2019-02" db="EMBL/GenBank/DDBJ databases">
        <title>Deep-cultivation of Planctomycetes and their phenomic and genomic characterization uncovers novel biology.</title>
        <authorList>
            <person name="Wiegand S."/>
            <person name="Jogler M."/>
            <person name="Boedeker C."/>
            <person name="Pinto D."/>
            <person name="Vollmers J."/>
            <person name="Rivas-Marin E."/>
            <person name="Kohn T."/>
            <person name="Peeters S.H."/>
            <person name="Heuer A."/>
            <person name="Rast P."/>
            <person name="Oberbeckmann S."/>
            <person name="Bunk B."/>
            <person name="Jeske O."/>
            <person name="Meyerdierks A."/>
            <person name="Storesund J.E."/>
            <person name="Kallscheuer N."/>
            <person name="Luecker S."/>
            <person name="Lage O.M."/>
            <person name="Pohl T."/>
            <person name="Merkel B.J."/>
            <person name="Hornburger P."/>
            <person name="Mueller R.-W."/>
            <person name="Bruemmer F."/>
            <person name="Labrenz M."/>
            <person name="Spormann A.M."/>
            <person name="Op den Camp H."/>
            <person name="Overmann J."/>
            <person name="Amann R."/>
            <person name="Jetten M.S.M."/>
            <person name="Mascher T."/>
            <person name="Medema M.H."/>
            <person name="Devos D.P."/>
            <person name="Kaster A.-K."/>
            <person name="Ovreas L."/>
            <person name="Rohde M."/>
            <person name="Galperin M.Y."/>
            <person name="Jogler C."/>
        </authorList>
    </citation>
    <scope>NUCLEOTIDE SEQUENCE [LARGE SCALE GENOMIC DNA]</scope>
    <source>
        <strain evidence="6 7">FF011L</strain>
    </source>
</reference>
<dbReference type="KEGG" id="rml:FF011L_32910"/>
<dbReference type="InterPro" id="IPR017937">
    <property type="entry name" value="Thioredoxin_CS"/>
</dbReference>
<dbReference type="Proteomes" id="UP000320672">
    <property type="component" value="Chromosome"/>
</dbReference>
<evidence type="ECO:0000313" key="7">
    <source>
        <dbReference type="Proteomes" id="UP000320672"/>
    </source>
</evidence>
<protein>
    <submittedName>
        <fullName evidence="6">Thioredoxin C-1</fullName>
    </submittedName>
</protein>
<dbReference type="PRINTS" id="PR00421">
    <property type="entry name" value="THIOREDOXIN"/>
</dbReference>
<organism evidence="6 7">
    <name type="scientific">Roseimaritima multifibrata</name>
    <dbReference type="NCBI Taxonomy" id="1930274"/>
    <lineage>
        <taxon>Bacteria</taxon>
        <taxon>Pseudomonadati</taxon>
        <taxon>Planctomycetota</taxon>
        <taxon>Planctomycetia</taxon>
        <taxon>Pirellulales</taxon>
        <taxon>Pirellulaceae</taxon>
        <taxon>Roseimaritima</taxon>
    </lineage>
</organism>
<feature type="domain" description="Thioredoxin" evidence="5">
    <location>
        <begin position="68"/>
        <end position="181"/>
    </location>
</feature>
<sequence>MKTISLAALVASPIAILLLSGCTNVGALAFRKPSSTEPPQQLTESVAAHRPQAKDIQVTEHTETFVSTPSARESYQPALVTLGRGEDLQAKVNEATGPVLLDFYADWCGPCKVQSRILHDLEQEAANRGTLIIKVNIDDHPEIARSLQVEGIPTLIMIRDGQIANRQSGVANKSELTEWMR</sequence>
<dbReference type="OrthoDB" id="7629852at2"/>
<dbReference type="AlphaFoldDB" id="A0A517MI07"/>
<dbReference type="InterPro" id="IPR013766">
    <property type="entry name" value="Thioredoxin_domain"/>
</dbReference>
<evidence type="ECO:0000259" key="5">
    <source>
        <dbReference type="PROSITE" id="PS51352"/>
    </source>
</evidence>
<evidence type="ECO:0000313" key="6">
    <source>
        <dbReference type="EMBL" id="QDS94512.1"/>
    </source>
</evidence>
<dbReference type="SUPFAM" id="SSF52833">
    <property type="entry name" value="Thioredoxin-like"/>
    <property type="match status" value="1"/>
</dbReference>
<gene>
    <name evidence="6" type="ORF">FF011L_32910</name>
</gene>
<dbReference type="CDD" id="cd02947">
    <property type="entry name" value="TRX_family"/>
    <property type="match status" value="1"/>
</dbReference>
<evidence type="ECO:0000256" key="1">
    <source>
        <dbReference type="ARBA" id="ARBA00022448"/>
    </source>
</evidence>
<dbReference type="InterPro" id="IPR036249">
    <property type="entry name" value="Thioredoxin-like_sf"/>
</dbReference>
<dbReference type="PROSITE" id="PS00194">
    <property type="entry name" value="THIOREDOXIN_1"/>
    <property type="match status" value="1"/>
</dbReference>
<dbReference type="PROSITE" id="PS51352">
    <property type="entry name" value="THIOREDOXIN_2"/>
    <property type="match status" value="1"/>
</dbReference>